<keyword evidence="5" id="KW-0325">Glycoprotein</keyword>
<evidence type="ECO:0000256" key="3">
    <source>
        <dbReference type="ARBA" id="ARBA00022737"/>
    </source>
</evidence>
<evidence type="ECO:0000256" key="2">
    <source>
        <dbReference type="ARBA" id="ARBA00022729"/>
    </source>
</evidence>
<protein>
    <recommendedName>
        <fullName evidence="7">Chitin-binding type-2 domain-containing protein</fullName>
    </recommendedName>
</protein>
<feature type="domain" description="Chitin-binding type-2" evidence="7">
    <location>
        <begin position="154"/>
        <end position="218"/>
    </location>
</feature>
<evidence type="ECO:0000256" key="1">
    <source>
        <dbReference type="ARBA" id="ARBA00022669"/>
    </source>
</evidence>
<dbReference type="InterPro" id="IPR036508">
    <property type="entry name" value="Chitin-bd_dom_sf"/>
</dbReference>
<evidence type="ECO:0000259" key="7">
    <source>
        <dbReference type="PROSITE" id="PS50940"/>
    </source>
</evidence>
<dbReference type="InterPro" id="IPR002557">
    <property type="entry name" value="Chitin-bd_dom"/>
</dbReference>
<keyword evidence="3" id="KW-0677">Repeat</keyword>
<keyword evidence="2 6" id="KW-0732">Signal</keyword>
<dbReference type="PANTHER" id="PTHR23301">
    <property type="entry name" value="CHITIN BINDING PERITROPHIN-A"/>
    <property type="match status" value="1"/>
</dbReference>
<keyword evidence="9" id="KW-1185">Reference proteome</keyword>
<dbReference type="Proteomes" id="UP001642540">
    <property type="component" value="Unassembled WGS sequence"/>
</dbReference>
<reference evidence="8 9" key="1">
    <citation type="submission" date="2024-08" db="EMBL/GenBank/DDBJ databases">
        <authorList>
            <person name="Cucini C."/>
            <person name="Frati F."/>
        </authorList>
    </citation>
    <scope>NUCLEOTIDE SEQUENCE [LARGE SCALE GENOMIC DNA]</scope>
</reference>
<dbReference type="SMART" id="SM00494">
    <property type="entry name" value="ChtBD2"/>
    <property type="match status" value="3"/>
</dbReference>
<feature type="chain" id="PRO_5046339934" description="Chitin-binding type-2 domain-containing protein" evidence="6">
    <location>
        <begin position="22"/>
        <end position="239"/>
    </location>
</feature>
<dbReference type="PROSITE" id="PS50940">
    <property type="entry name" value="CHIT_BIND_II"/>
    <property type="match status" value="3"/>
</dbReference>
<organism evidence="8 9">
    <name type="scientific">Orchesella dallaii</name>
    <dbReference type="NCBI Taxonomy" id="48710"/>
    <lineage>
        <taxon>Eukaryota</taxon>
        <taxon>Metazoa</taxon>
        <taxon>Ecdysozoa</taxon>
        <taxon>Arthropoda</taxon>
        <taxon>Hexapoda</taxon>
        <taxon>Collembola</taxon>
        <taxon>Entomobryomorpha</taxon>
        <taxon>Entomobryoidea</taxon>
        <taxon>Orchesellidae</taxon>
        <taxon>Orchesellinae</taxon>
        <taxon>Orchesella</taxon>
    </lineage>
</organism>
<evidence type="ECO:0000313" key="8">
    <source>
        <dbReference type="EMBL" id="CAL8113485.1"/>
    </source>
</evidence>
<evidence type="ECO:0000313" key="9">
    <source>
        <dbReference type="Proteomes" id="UP001642540"/>
    </source>
</evidence>
<dbReference type="Pfam" id="PF01607">
    <property type="entry name" value="CBM_14"/>
    <property type="match status" value="3"/>
</dbReference>
<sequence>MAQECMLKVLILSAVVAGVASQGCQQPNGYFADSQQCDAYIECKDGVAEKQLCPDGLMFNDKLTEFPRYPCSYPQEVECGPRTRTQPAQSSGECPRQFGLFRSASGPDQCSSYMNCVGGKASINQCPEGLAFNEATIRCDWPDLVPGCEGAVFRFQCPGVRVDADLGHPRYSDPDDCRKFYVCVENVKPRMHSCGVGYVFNPDLGVCDEPQSVPNCANYYPKAVLDAIQTLKQFDNRLL</sequence>
<dbReference type="InterPro" id="IPR051940">
    <property type="entry name" value="Chitin_bind-dev_reg"/>
</dbReference>
<evidence type="ECO:0000256" key="6">
    <source>
        <dbReference type="SAM" id="SignalP"/>
    </source>
</evidence>
<feature type="domain" description="Chitin-binding type-2" evidence="7">
    <location>
        <begin position="91"/>
        <end position="150"/>
    </location>
</feature>
<keyword evidence="1" id="KW-0147">Chitin-binding</keyword>
<dbReference type="Gene3D" id="2.170.140.10">
    <property type="entry name" value="Chitin binding domain"/>
    <property type="match status" value="3"/>
</dbReference>
<name>A0ABP1QWW3_9HEXA</name>
<feature type="domain" description="Chitin-binding type-2" evidence="7">
    <location>
        <begin position="21"/>
        <end position="81"/>
    </location>
</feature>
<gene>
    <name evidence="8" type="ORF">ODALV1_LOCUS16040</name>
</gene>
<dbReference type="PANTHER" id="PTHR23301:SF107">
    <property type="entry name" value="LD20793P"/>
    <property type="match status" value="1"/>
</dbReference>
<proteinExistence type="predicted"/>
<evidence type="ECO:0000256" key="4">
    <source>
        <dbReference type="ARBA" id="ARBA00023157"/>
    </source>
</evidence>
<dbReference type="EMBL" id="CAXLJM020000049">
    <property type="protein sequence ID" value="CAL8113485.1"/>
    <property type="molecule type" value="Genomic_DNA"/>
</dbReference>
<keyword evidence="4" id="KW-1015">Disulfide bond</keyword>
<evidence type="ECO:0000256" key="5">
    <source>
        <dbReference type="ARBA" id="ARBA00023180"/>
    </source>
</evidence>
<comment type="caution">
    <text evidence="8">The sequence shown here is derived from an EMBL/GenBank/DDBJ whole genome shotgun (WGS) entry which is preliminary data.</text>
</comment>
<accession>A0ABP1QWW3</accession>
<dbReference type="SUPFAM" id="SSF57625">
    <property type="entry name" value="Invertebrate chitin-binding proteins"/>
    <property type="match status" value="3"/>
</dbReference>
<feature type="signal peptide" evidence="6">
    <location>
        <begin position="1"/>
        <end position="21"/>
    </location>
</feature>